<organism evidence="1 2">
    <name type="scientific">Gordonia desulfuricans</name>
    <dbReference type="NCBI Taxonomy" id="89051"/>
    <lineage>
        <taxon>Bacteria</taxon>
        <taxon>Bacillati</taxon>
        <taxon>Actinomycetota</taxon>
        <taxon>Actinomycetes</taxon>
        <taxon>Mycobacteriales</taxon>
        <taxon>Gordoniaceae</taxon>
        <taxon>Gordonia</taxon>
    </lineage>
</organism>
<sequence>MISGNPHTFRGLVSVFSLRDRVGQSAHPRDIIVQSEYARGYLSGYLSGNEPAPPSTGLLEGSRWDRERDYFHAFERELPVERGGLFAANAVSAADPTADPFDLLGNMFEALESTSGFWASARWVPVSADHLPAMRLHTAEDVRNIDAWLTPPMALEGRFPRHDIRVVNADHMGVVGGAVELVIRVVTRDDESLDRLAVTINIERPKVLHGAVSGQRSPDETALRAVLNAVVEGVRPDVASVSGGAPLLACNGFGLDPAGDGELITGIPGWLTYLGPRVRHHIDGATLDPGEFSASPSSGGLLVEYIDGLFALGVDDANRIAAALDVEVD</sequence>
<keyword evidence="2" id="KW-1185">Reference proteome</keyword>
<comment type="caution">
    <text evidence="1">The sequence shown here is derived from an EMBL/GenBank/DDBJ whole genome shotgun (WGS) entry which is preliminary data.</text>
</comment>
<dbReference type="EMBL" id="JAADZU010000054">
    <property type="protein sequence ID" value="NDK91006.1"/>
    <property type="molecule type" value="Genomic_DNA"/>
</dbReference>
<dbReference type="Proteomes" id="UP000466307">
    <property type="component" value="Unassembled WGS sequence"/>
</dbReference>
<name>A0A7K3LSB9_9ACTN</name>
<gene>
    <name evidence="1" type="ORF">GYA93_15650</name>
</gene>
<protein>
    <submittedName>
        <fullName evidence="1">Uncharacterized protein</fullName>
    </submittedName>
</protein>
<accession>A0A7K3LSB9</accession>
<proteinExistence type="predicted"/>
<evidence type="ECO:0000313" key="1">
    <source>
        <dbReference type="EMBL" id="NDK91006.1"/>
    </source>
</evidence>
<evidence type="ECO:0000313" key="2">
    <source>
        <dbReference type="Proteomes" id="UP000466307"/>
    </source>
</evidence>
<reference evidence="1 2" key="1">
    <citation type="submission" date="2020-01" db="EMBL/GenBank/DDBJ databases">
        <title>Investigation of new actinobacteria for the biodesulphurisation of diesel fuel.</title>
        <authorList>
            <person name="Athi Narayanan S.M."/>
        </authorList>
    </citation>
    <scope>NUCLEOTIDE SEQUENCE [LARGE SCALE GENOMIC DNA]</scope>
    <source>
        <strain evidence="1 2">213E</strain>
    </source>
</reference>
<dbReference type="AlphaFoldDB" id="A0A7K3LSB9"/>
<dbReference type="RefSeq" id="WP_157079412.1">
    <property type="nucleotide sequence ID" value="NZ_JAADZU010000054.1"/>
</dbReference>